<dbReference type="AlphaFoldDB" id="A0A7S1ITY9"/>
<organism evidence="1">
    <name type="scientific">Eutreptiella gymnastica</name>
    <dbReference type="NCBI Taxonomy" id="73025"/>
    <lineage>
        <taxon>Eukaryota</taxon>
        <taxon>Discoba</taxon>
        <taxon>Euglenozoa</taxon>
        <taxon>Euglenida</taxon>
        <taxon>Spirocuta</taxon>
        <taxon>Euglenophyceae</taxon>
        <taxon>Eutreptiales</taxon>
        <taxon>Eutreptiaceae</taxon>
        <taxon>Eutreptiella</taxon>
    </lineage>
</organism>
<protein>
    <submittedName>
        <fullName evidence="1">Uncharacterized protein</fullName>
    </submittedName>
</protein>
<accession>A0A7S1ITY9</accession>
<gene>
    <name evidence="1" type="ORF">EGYM00392_LOCUS33416</name>
</gene>
<name>A0A7S1ITY9_9EUGL</name>
<sequence>MAEGGELLLLILSNGMPFSDMTAVIEKLKNSSKSIGTHKRRELYWNAYGAMISKVSSMEGQAHCFLLYKTNAEGEGAVEVIDLTKRQRGLVGGGIDMMGQKLKPPEDPTSKNWCMAFSEEDAQKAWDDFMSADPCIYLTSDGVYAATRYKRVLCKGLSGPLKTIKEVEAIVSELKPEKPLRSVSFIGNDPPAVNGYNTFIAGPCSFAESLPATIGHVTSTSTGEIYDYFLQRRNSYLIDEAGKLIAQMLTDVNKGQTPIISASSTKEAAVAYKNALMKRVFVHESFKKFVDRVRADGQVEMYVITGDVEGTDFGKYGKIVFELFYRADLSNFGA</sequence>
<reference evidence="1" key="1">
    <citation type="submission" date="2021-01" db="EMBL/GenBank/DDBJ databases">
        <authorList>
            <person name="Corre E."/>
            <person name="Pelletier E."/>
            <person name="Niang G."/>
            <person name="Scheremetjew M."/>
            <person name="Finn R."/>
            <person name="Kale V."/>
            <person name="Holt S."/>
            <person name="Cochrane G."/>
            <person name="Meng A."/>
            <person name="Brown T."/>
            <person name="Cohen L."/>
        </authorList>
    </citation>
    <scope>NUCLEOTIDE SEQUENCE</scope>
    <source>
        <strain evidence="1">NIES-381</strain>
    </source>
</reference>
<proteinExistence type="predicted"/>
<evidence type="ECO:0000313" key="1">
    <source>
        <dbReference type="EMBL" id="CAD9022295.1"/>
    </source>
</evidence>
<dbReference type="EMBL" id="HBGA01089260">
    <property type="protein sequence ID" value="CAD9022295.1"/>
    <property type="molecule type" value="Transcribed_RNA"/>
</dbReference>